<dbReference type="Proteomes" id="UP000061569">
    <property type="component" value="Chromosome"/>
</dbReference>
<dbReference type="KEGG" id="lez:GLE_0450"/>
<dbReference type="GO" id="GO:0032259">
    <property type="term" value="P:methylation"/>
    <property type="evidence" value="ECO:0007669"/>
    <property type="project" value="UniProtKB-KW"/>
</dbReference>
<dbReference type="EMBL" id="CP013140">
    <property type="protein sequence ID" value="ALN55808.1"/>
    <property type="molecule type" value="Genomic_DNA"/>
</dbReference>
<dbReference type="GO" id="GO:0016491">
    <property type="term" value="F:oxidoreductase activity"/>
    <property type="evidence" value="ECO:0007669"/>
    <property type="project" value="UniProtKB-KW"/>
</dbReference>
<proteinExistence type="predicted"/>
<evidence type="ECO:0000256" key="1">
    <source>
        <dbReference type="SAM" id="MobiDB-lite"/>
    </source>
</evidence>
<reference evidence="2 3" key="1">
    <citation type="submission" date="2015-11" db="EMBL/GenBank/DDBJ databases">
        <title>Genome sequences of Lysobacter enzymogenes strain C3 and Lysobacter antibioticus ATCC 29479.</title>
        <authorList>
            <person name="Kobayashi D.Y."/>
        </authorList>
    </citation>
    <scope>NUCLEOTIDE SEQUENCE [LARGE SCALE GENOMIC DNA]</scope>
    <source>
        <strain evidence="2 3">C3</strain>
    </source>
</reference>
<dbReference type="GO" id="GO:0008168">
    <property type="term" value="F:methyltransferase activity"/>
    <property type="evidence" value="ECO:0007669"/>
    <property type="project" value="UniProtKB-KW"/>
</dbReference>
<name>A0A0S2DB84_LYSEN</name>
<gene>
    <name evidence="2" type="ORF">GLE_0450</name>
</gene>
<evidence type="ECO:0000313" key="2">
    <source>
        <dbReference type="EMBL" id="ALN55808.1"/>
    </source>
</evidence>
<feature type="region of interest" description="Disordered" evidence="1">
    <location>
        <begin position="1"/>
        <end position="88"/>
    </location>
</feature>
<sequence length="88" mass="9136">MVAPRPGSSPVEAARSGPDPLAAGHTRRQRPSLASPRAGFEAEAAPCGGSNVEPAAETPPPAGLHRPKARHPQGRRTSDNLEPQLAVY</sequence>
<keyword evidence="2" id="KW-0808">Transferase</keyword>
<organism evidence="2 3">
    <name type="scientific">Lysobacter enzymogenes</name>
    <dbReference type="NCBI Taxonomy" id="69"/>
    <lineage>
        <taxon>Bacteria</taxon>
        <taxon>Pseudomonadati</taxon>
        <taxon>Pseudomonadota</taxon>
        <taxon>Gammaproteobacteria</taxon>
        <taxon>Lysobacterales</taxon>
        <taxon>Lysobacteraceae</taxon>
        <taxon>Lysobacter</taxon>
    </lineage>
</organism>
<evidence type="ECO:0000313" key="3">
    <source>
        <dbReference type="Proteomes" id="UP000061569"/>
    </source>
</evidence>
<protein>
    <submittedName>
        <fullName evidence="2">Lysine-specific histone demethylase 1</fullName>
        <ecNumber evidence="2">1.-.-.-</ecNumber>
    </submittedName>
</protein>
<accession>A0A0S2DB84</accession>
<feature type="compositionally biased region" description="Basic residues" evidence="1">
    <location>
        <begin position="65"/>
        <end position="74"/>
    </location>
</feature>
<dbReference type="EC" id="1.-.-.-" evidence="2"/>
<dbReference type="STRING" id="69.GLE_0450"/>
<dbReference type="AlphaFoldDB" id="A0A0S2DB84"/>
<keyword evidence="2" id="KW-0560">Oxidoreductase</keyword>
<keyword evidence="2" id="KW-0489">Methyltransferase</keyword>